<dbReference type="AlphaFoldDB" id="A0A133U536"/>
<dbReference type="Proteomes" id="UP000070163">
    <property type="component" value="Unassembled WGS sequence"/>
</dbReference>
<comment type="caution">
    <text evidence="1">The sequence shown here is derived from an EMBL/GenBank/DDBJ whole genome shotgun (WGS) entry which is preliminary data.</text>
</comment>
<evidence type="ECO:0000313" key="1">
    <source>
        <dbReference type="EMBL" id="KXA89289.1"/>
    </source>
</evidence>
<evidence type="ECO:0008006" key="3">
    <source>
        <dbReference type="Google" id="ProtNLM"/>
    </source>
</evidence>
<organism evidence="1 2">
    <name type="scientific">candidate division MSBL1 archaeon SCGC-AAA259A05</name>
    <dbReference type="NCBI Taxonomy" id="1698259"/>
    <lineage>
        <taxon>Archaea</taxon>
        <taxon>Methanobacteriati</taxon>
        <taxon>Methanobacteriota</taxon>
        <taxon>candidate division MSBL1</taxon>
    </lineage>
</organism>
<sequence>MRLKAKISCSYKDESISRAVASSIQPDNLDAPENVDIETCRSGREVKTKVKVEGEIETLLATLEDLLACTSTAEKMI</sequence>
<protein>
    <recommendedName>
        <fullName evidence="3">KEOPS complex subunit</fullName>
    </recommendedName>
</protein>
<evidence type="ECO:0000313" key="2">
    <source>
        <dbReference type="Proteomes" id="UP000070163"/>
    </source>
</evidence>
<keyword evidence="2" id="KW-1185">Reference proteome</keyword>
<name>A0A133U536_9EURY</name>
<dbReference type="NCBIfam" id="NF011470">
    <property type="entry name" value="PRK14887.1"/>
    <property type="match status" value="1"/>
</dbReference>
<dbReference type="EMBL" id="LHXJ01000086">
    <property type="protein sequence ID" value="KXA89289.1"/>
    <property type="molecule type" value="Genomic_DNA"/>
</dbReference>
<reference evidence="1 2" key="1">
    <citation type="journal article" date="2016" name="Sci. Rep.">
        <title>Metabolic traits of an uncultured archaeal lineage -MSBL1- from brine pools of the Red Sea.</title>
        <authorList>
            <person name="Mwirichia R."/>
            <person name="Alam I."/>
            <person name="Rashid M."/>
            <person name="Vinu M."/>
            <person name="Ba-Alawi W."/>
            <person name="Anthony Kamau A."/>
            <person name="Kamanda Ngugi D."/>
            <person name="Goker M."/>
            <person name="Klenk H.P."/>
            <person name="Bajic V."/>
            <person name="Stingl U."/>
        </authorList>
    </citation>
    <scope>NUCLEOTIDE SEQUENCE [LARGE SCALE GENOMIC DNA]</scope>
    <source>
        <strain evidence="1">SCGC-AAA259A05</strain>
    </source>
</reference>
<proteinExistence type="predicted"/>
<gene>
    <name evidence="1" type="ORF">AKJ57_05515</name>
</gene>
<accession>A0A133U536</accession>